<evidence type="ECO:0000256" key="1">
    <source>
        <dbReference type="ARBA" id="ARBA00004651"/>
    </source>
</evidence>
<dbReference type="EMBL" id="CP002049">
    <property type="protein sequence ID" value="ADI14802.1"/>
    <property type="molecule type" value="Genomic_DNA"/>
</dbReference>
<evidence type="ECO:0000256" key="7">
    <source>
        <dbReference type="RuleBase" id="RU000320"/>
    </source>
</evidence>
<gene>
    <name evidence="11" type="ordered locus">Trad_1684</name>
</gene>
<dbReference type="PRINTS" id="PR01437">
    <property type="entry name" value="NUOXDRDTASE4"/>
</dbReference>
<dbReference type="STRING" id="649638.Trad_1684"/>
<dbReference type="GO" id="GO:0008137">
    <property type="term" value="F:NADH dehydrogenase (ubiquinone) activity"/>
    <property type="evidence" value="ECO:0007669"/>
    <property type="project" value="InterPro"/>
</dbReference>
<feature type="transmembrane region" description="Helical" evidence="8">
    <location>
        <begin position="374"/>
        <end position="395"/>
    </location>
</feature>
<feature type="transmembrane region" description="Helical" evidence="8">
    <location>
        <begin position="38"/>
        <end position="62"/>
    </location>
</feature>
<feature type="transmembrane region" description="Helical" evidence="8">
    <location>
        <begin position="344"/>
        <end position="362"/>
    </location>
</feature>
<dbReference type="InterPro" id="IPR003918">
    <property type="entry name" value="NADH_UbQ_OxRdtase"/>
</dbReference>
<name>D7CQ18_TRURR</name>
<feature type="domain" description="NADH:quinone oxidoreductase/Mrp antiporter transmembrane" evidence="9">
    <location>
        <begin position="133"/>
        <end position="427"/>
    </location>
</feature>
<keyword evidence="4 7" id="KW-0812">Transmembrane</keyword>
<dbReference type="GO" id="GO:0005886">
    <property type="term" value="C:plasma membrane"/>
    <property type="evidence" value="ECO:0007669"/>
    <property type="project" value="UniProtKB-SubCell"/>
</dbReference>
<evidence type="ECO:0000259" key="9">
    <source>
        <dbReference type="Pfam" id="PF00361"/>
    </source>
</evidence>
<evidence type="ECO:0000256" key="4">
    <source>
        <dbReference type="ARBA" id="ARBA00022692"/>
    </source>
</evidence>
<dbReference type="PANTHER" id="PTHR42703:SF1">
    <property type="entry name" value="NA(+)_H(+) ANTIPORTER SUBUNIT D1"/>
    <property type="match status" value="1"/>
</dbReference>
<dbReference type="HOGENOM" id="CLU_007100_9_5_0"/>
<keyword evidence="5 8" id="KW-1133">Transmembrane helix</keyword>
<dbReference type="Pfam" id="PF00662">
    <property type="entry name" value="Proton_antipo_N"/>
    <property type="match status" value="1"/>
</dbReference>
<feature type="transmembrane region" description="Helical" evidence="8">
    <location>
        <begin position="82"/>
        <end position="103"/>
    </location>
</feature>
<evidence type="ECO:0000313" key="11">
    <source>
        <dbReference type="EMBL" id="ADI14802.1"/>
    </source>
</evidence>
<feature type="domain" description="NADH-Ubiquinone oxidoreductase (complex I) chain 5 N-terminal" evidence="10">
    <location>
        <begin position="74"/>
        <end position="106"/>
    </location>
</feature>
<feature type="transmembrane region" description="Helical" evidence="8">
    <location>
        <begin position="303"/>
        <end position="324"/>
    </location>
</feature>
<evidence type="ECO:0000256" key="6">
    <source>
        <dbReference type="ARBA" id="ARBA00023136"/>
    </source>
</evidence>
<evidence type="ECO:0000256" key="2">
    <source>
        <dbReference type="ARBA" id="ARBA00005346"/>
    </source>
</evidence>
<keyword evidence="3" id="KW-1003">Cell membrane</keyword>
<dbReference type="InterPro" id="IPR050586">
    <property type="entry name" value="CPA3_Na-H_Antiporter_D"/>
</dbReference>
<reference evidence="12" key="1">
    <citation type="submission" date="2010-05" db="EMBL/GenBank/DDBJ databases">
        <title>The complete genome of Truepera radiovictris DSM 17093.</title>
        <authorList>
            <consortium name="US DOE Joint Genome Institute (JGI-PGF)"/>
            <person name="Lucas S."/>
            <person name="Copeland A."/>
            <person name="Lapidus A."/>
            <person name="Glavina del Rio T."/>
            <person name="Dalin E."/>
            <person name="Tice H."/>
            <person name="Bruce D."/>
            <person name="Goodwin L."/>
            <person name="Pitluck S."/>
            <person name="Kyrpides N."/>
            <person name="Mavromatis K."/>
            <person name="Ovchinnikova G."/>
            <person name="Munk A.C."/>
            <person name="Detter J.C."/>
            <person name="Han C."/>
            <person name="Tapia R."/>
            <person name="Land M."/>
            <person name="Hauser L."/>
            <person name="Markowitz V."/>
            <person name="Cheng J.-F."/>
            <person name="Hugenholtz P."/>
            <person name="Woyke T."/>
            <person name="Wu D."/>
            <person name="Tindall B."/>
            <person name="Pomrenke H.G."/>
            <person name="Brambilla E."/>
            <person name="Klenk H.-P."/>
            <person name="Eisen J.A."/>
        </authorList>
    </citation>
    <scope>NUCLEOTIDE SEQUENCE [LARGE SCALE GENOMIC DNA]</scope>
    <source>
        <strain evidence="12">DSM 17093 / CIP 108686 / LMG 22925 / RQ-24</strain>
    </source>
</reference>
<keyword evidence="12" id="KW-1185">Reference proteome</keyword>
<keyword evidence="6 8" id="KW-0472">Membrane</keyword>
<feature type="transmembrane region" description="Helical" evidence="8">
    <location>
        <begin position="244"/>
        <end position="265"/>
    </location>
</feature>
<feature type="transmembrane region" description="Helical" evidence="8">
    <location>
        <begin position="137"/>
        <end position="157"/>
    </location>
</feature>
<comment type="similarity">
    <text evidence="2">Belongs to the CPA3 antiporters (TC 2.A.63) subunit D family.</text>
</comment>
<evidence type="ECO:0000256" key="8">
    <source>
        <dbReference type="SAM" id="Phobius"/>
    </source>
</evidence>
<dbReference type="Proteomes" id="UP000000379">
    <property type="component" value="Chromosome"/>
</dbReference>
<feature type="transmembrane region" description="Helical" evidence="8">
    <location>
        <begin position="110"/>
        <end position="131"/>
    </location>
</feature>
<dbReference type="PANTHER" id="PTHR42703">
    <property type="entry name" value="NADH DEHYDROGENASE"/>
    <property type="match status" value="1"/>
</dbReference>
<dbReference type="KEGG" id="tra:Trad_1684"/>
<dbReference type="InterPro" id="IPR001750">
    <property type="entry name" value="ND/Mrp_TM"/>
</dbReference>
<dbReference type="eggNOG" id="COG1009">
    <property type="taxonomic scope" value="Bacteria"/>
</dbReference>
<organism evidence="11 12">
    <name type="scientific">Truepera radiovictrix (strain DSM 17093 / CIP 108686 / LMG 22925 / RQ-24)</name>
    <dbReference type="NCBI Taxonomy" id="649638"/>
    <lineage>
        <taxon>Bacteria</taxon>
        <taxon>Thermotogati</taxon>
        <taxon>Deinococcota</taxon>
        <taxon>Deinococci</taxon>
        <taxon>Trueperales</taxon>
        <taxon>Trueperaceae</taxon>
        <taxon>Truepera</taxon>
    </lineage>
</organism>
<feature type="transmembrane region" description="Helical" evidence="8">
    <location>
        <begin position="13"/>
        <end position="31"/>
    </location>
</feature>
<feature type="transmembrane region" description="Helical" evidence="8">
    <location>
        <begin position="271"/>
        <end position="296"/>
    </location>
</feature>
<dbReference type="RefSeq" id="WP_013178169.1">
    <property type="nucleotide sequence ID" value="NC_014221.1"/>
</dbReference>
<protein>
    <submittedName>
        <fullName evidence="11">Multisubunit sodium/proton antiporter, MrpD subunit (2.A.63.1)</fullName>
    </submittedName>
</protein>
<feature type="transmembrane region" description="Helical" evidence="8">
    <location>
        <begin position="415"/>
        <end position="436"/>
    </location>
</feature>
<feature type="transmembrane region" description="Helical" evidence="8">
    <location>
        <begin position="169"/>
        <end position="188"/>
    </location>
</feature>
<dbReference type="InterPro" id="IPR001516">
    <property type="entry name" value="Proton_antipo_N"/>
</dbReference>
<evidence type="ECO:0000313" key="12">
    <source>
        <dbReference type="Proteomes" id="UP000000379"/>
    </source>
</evidence>
<comment type="subcellular location">
    <subcellularLocation>
        <location evidence="1">Cell membrane</location>
        <topology evidence="1">Multi-pass membrane protein</topology>
    </subcellularLocation>
    <subcellularLocation>
        <location evidence="7">Membrane</location>
        <topology evidence="7">Multi-pass membrane protein</topology>
    </subcellularLocation>
</comment>
<feature type="transmembrane region" description="Helical" evidence="8">
    <location>
        <begin position="457"/>
        <end position="480"/>
    </location>
</feature>
<accession>D7CQ18</accession>
<feature type="transmembrane region" description="Helical" evidence="8">
    <location>
        <begin position="208"/>
        <end position="232"/>
    </location>
</feature>
<dbReference type="Pfam" id="PF00361">
    <property type="entry name" value="Proton_antipo_M"/>
    <property type="match status" value="1"/>
</dbReference>
<dbReference type="GO" id="GO:0042773">
    <property type="term" value="P:ATP synthesis coupled electron transport"/>
    <property type="evidence" value="ECO:0007669"/>
    <property type="project" value="InterPro"/>
</dbReference>
<reference evidence="11 12" key="2">
    <citation type="journal article" date="2011" name="Stand. Genomic Sci.">
        <title>Complete genome sequence of Truepera radiovictrix type strain (RQ-24).</title>
        <authorList>
            <person name="Ivanova N."/>
            <person name="Rohde C."/>
            <person name="Munk C."/>
            <person name="Nolan M."/>
            <person name="Lucas S."/>
            <person name="Del Rio T.G."/>
            <person name="Tice H."/>
            <person name="Deshpande S."/>
            <person name="Cheng J.F."/>
            <person name="Tapia R."/>
            <person name="Han C."/>
            <person name="Goodwin L."/>
            <person name="Pitluck S."/>
            <person name="Liolios K."/>
            <person name="Mavromatis K."/>
            <person name="Mikhailova N."/>
            <person name="Pati A."/>
            <person name="Chen A."/>
            <person name="Palaniappan K."/>
            <person name="Land M."/>
            <person name="Hauser L."/>
            <person name="Chang Y.J."/>
            <person name="Jeffries C.D."/>
            <person name="Brambilla E."/>
            <person name="Rohde M."/>
            <person name="Goker M."/>
            <person name="Tindall B.J."/>
            <person name="Woyke T."/>
            <person name="Bristow J."/>
            <person name="Eisen J.A."/>
            <person name="Markowitz V."/>
            <person name="Hugenholtz P."/>
            <person name="Kyrpides N.C."/>
            <person name="Klenk H.P."/>
            <person name="Lapidus A."/>
        </authorList>
    </citation>
    <scope>NUCLEOTIDE SEQUENCE [LARGE SCALE GENOMIC DNA]</scope>
    <source>
        <strain evidence="12">DSM 17093 / CIP 108686 / LMG 22925 / RQ-24</strain>
    </source>
</reference>
<evidence type="ECO:0000256" key="5">
    <source>
        <dbReference type="ARBA" id="ARBA00022989"/>
    </source>
</evidence>
<proteinExistence type="inferred from homology"/>
<sequence>MTPVDASLWPFDLIIWPIVLPLIGATLSFVLPRLAVPLGVSTAFVTLLSVAALLLEVWAVGAESYALGGWAAPLGIALYADGLSVVMLLMAGAVGALISVYAAGYFKLGALDIAIFWPLWLFLWAALNAIFLSNDIFNLYVGLELMGISAVGLVVVAGGRTAVVAGTRYLLVSLIGSLAYLLGVALLYGAFGTLDLDTLAASITPVPAAWAAVALITVGMALKTALFPLHFWLPPTHASAPAPVSALLSGLVAKASFYLLLRLWFSVFPAALTPAVVHLIGLLGAFGILWGSALALRQSRLKLLIAYSTVAQIGYLFVLFPLAGPNGWGSEAWSGGVIQAFSHAFAKAAMFLSAGTLAYAVGDDGIESLGGVTKHLPLSVVAFGLAGVSLIGLPPSGGFTAKWLLLLAAFGTGQWWHALAILVGSLLAAGYVFRVVQVALSGGQGRAARLTPRRLEVASLTLALIALLLGFASAPLLQLLSIGVPA</sequence>
<evidence type="ECO:0000256" key="3">
    <source>
        <dbReference type="ARBA" id="ARBA00022475"/>
    </source>
</evidence>
<evidence type="ECO:0000259" key="10">
    <source>
        <dbReference type="Pfam" id="PF00662"/>
    </source>
</evidence>
<dbReference type="AlphaFoldDB" id="D7CQ18"/>